<keyword evidence="1" id="KW-0472">Membrane</keyword>
<sequence length="104" mass="11723">MLLVRRLLGSVYRLIDLILVTRSPSSLPPFHIEKIQWGFVNRITYGPLLSVRFATPLQIWAFCLFGLFAVMREGRAKANDCAIKAAVDARSGPFRLGNDWCDAL</sequence>
<reference evidence="2 3" key="1">
    <citation type="journal article" date="2019" name="Sci. Rep.">
        <title>Orb-weaving spider Araneus ventricosus genome elucidates the spidroin gene catalogue.</title>
        <authorList>
            <person name="Kono N."/>
            <person name="Nakamura H."/>
            <person name="Ohtoshi R."/>
            <person name="Moran D.A.P."/>
            <person name="Shinohara A."/>
            <person name="Yoshida Y."/>
            <person name="Fujiwara M."/>
            <person name="Mori M."/>
            <person name="Tomita M."/>
            <person name="Arakawa K."/>
        </authorList>
    </citation>
    <scope>NUCLEOTIDE SEQUENCE [LARGE SCALE GENOMIC DNA]</scope>
</reference>
<dbReference type="Proteomes" id="UP000499080">
    <property type="component" value="Unassembled WGS sequence"/>
</dbReference>
<evidence type="ECO:0000313" key="3">
    <source>
        <dbReference type="Proteomes" id="UP000499080"/>
    </source>
</evidence>
<comment type="caution">
    <text evidence="2">The sequence shown here is derived from an EMBL/GenBank/DDBJ whole genome shotgun (WGS) entry which is preliminary data.</text>
</comment>
<proteinExistence type="predicted"/>
<keyword evidence="1" id="KW-0812">Transmembrane</keyword>
<dbReference type="EMBL" id="BGPR01154162">
    <property type="protein sequence ID" value="GBL70718.1"/>
    <property type="molecule type" value="Genomic_DNA"/>
</dbReference>
<keyword evidence="3" id="KW-1185">Reference proteome</keyword>
<evidence type="ECO:0000313" key="2">
    <source>
        <dbReference type="EMBL" id="GBL70718.1"/>
    </source>
</evidence>
<accession>A0A4Y1ZXG6</accession>
<keyword evidence="1" id="KW-1133">Transmembrane helix</keyword>
<organism evidence="2 3">
    <name type="scientific">Araneus ventricosus</name>
    <name type="common">Orbweaver spider</name>
    <name type="synonym">Epeira ventricosa</name>
    <dbReference type="NCBI Taxonomy" id="182803"/>
    <lineage>
        <taxon>Eukaryota</taxon>
        <taxon>Metazoa</taxon>
        <taxon>Ecdysozoa</taxon>
        <taxon>Arthropoda</taxon>
        <taxon>Chelicerata</taxon>
        <taxon>Arachnida</taxon>
        <taxon>Araneae</taxon>
        <taxon>Araneomorphae</taxon>
        <taxon>Entelegynae</taxon>
        <taxon>Araneoidea</taxon>
        <taxon>Araneidae</taxon>
        <taxon>Araneus</taxon>
    </lineage>
</organism>
<dbReference type="AlphaFoldDB" id="A0A4Y1ZXG6"/>
<name>A0A4Y1ZXG6_ARAVE</name>
<gene>
    <name evidence="2" type="ORF">AVEN_271833_1</name>
</gene>
<protein>
    <submittedName>
        <fullName evidence="2">Uncharacterized protein</fullName>
    </submittedName>
</protein>
<feature type="transmembrane region" description="Helical" evidence="1">
    <location>
        <begin position="49"/>
        <end position="70"/>
    </location>
</feature>
<evidence type="ECO:0000256" key="1">
    <source>
        <dbReference type="SAM" id="Phobius"/>
    </source>
</evidence>